<dbReference type="Proteomes" id="UP001233999">
    <property type="component" value="Unassembled WGS sequence"/>
</dbReference>
<evidence type="ECO:0000313" key="3">
    <source>
        <dbReference type="Proteomes" id="UP001233999"/>
    </source>
</evidence>
<feature type="compositionally biased region" description="Polar residues" evidence="1">
    <location>
        <begin position="195"/>
        <end position="210"/>
    </location>
</feature>
<feature type="region of interest" description="Disordered" evidence="1">
    <location>
        <begin position="189"/>
        <end position="215"/>
    </location>
</feature>
<dbReference type="EMBL" id="JASPKZ010001197">
    <property type="protein sequence ID" value="KAJ9598682.1"/>
    <property type="molecule type" value="Genomic_DNA"/>
</dbReference>
<name>A0AAD8AI82_DIPPU</name>
<comment type="caution">
    <text evidence="2">The sequence shown here is derived from an EMBL/GenBank/DDBJ whole genome shotgun (WGS) entry which is preliminary data.</text>
</comment>
<feature type="region of interest" description="Disordered" evidence="1">
    <location>
        <begin position="435"/>
        <end position="454"/>
    </location>
</feature>
<evidence type="ECO:0000256" key="1">
    <source>
        <dbReference type="SAM" id="MobiDB-lite"/>
    </source>
</evidence>
<proteinExistence type="predicted"/>
<accession>A0AAD8AI82</accession>
<organism evidence="2 3">
    <name type="scientific">Diploptera punctata</name>
    <name type="common">Pacific beetle cockroach</name>
    <dbReference type="NCBI Taxonomy" id="6984"/>
    <lineage>
        <taxon>Eukaryota</taxon>
        <taxon>Metazoa</taxon>
        <taxon>Ecdysozoa</taxon>
        <taxon>Arthropoda</taxon>
        <taxon>Hexapoda</taxon>
        <taxon>Insecta</taxon>
        <taxon>Pterygota</taxon>
        <taxon>Neoptera</taxon>
        <taxon>Polyneoptera</taxon>
        <taxon>Dictyoptera</taxon>
        <taxon>Blattodea</taxon>
        <taxon>Blaberoidea</taxon>
        <taxon>Blaberidae</taxon>
        <taxon>Diplopterinae</taxon>
        <taxon>Diploptera</taxon>
    </lineage>
</organism>
<evidence type="ECO:0000313" key="2">
    <source>
        <dbReference type="EMBL" id="KAJ9598682.1"/>
    </source>
</evidence>
<feature type="region of interest" description="Disordered" evidence="1">
    <location>
        <begin position="233"/>
        <end position="267"/>
    </location>
</feature>
<reference evidence="2" key="2">
    <citation type="submission" date="2023-05" db="EMBL/GenBank/DDBJ databases">
        <authorList>
            <person name="Fouks B."/>
        </authorList>
    </citation>
    <scope>NUCLEOTIDE SEQUENCE</scope>
    <source>
        <strain evidence="2">Stay&amp;Tobe</strain>
        <tissue evidence="2">Testes</tissue>
    </source>
</reference>
<dbReference type="AlphaFoldDB" id="A0AAD8AI82"/>
<feature type="compositionally biased region" description="Low complexity" evidence="1">
    <location>
        <begin position="498"/>
        <end position="509"/>
    </location>
</feature>
<feature type="compositionally biased region" description="Basic and acidic residues" evidence="1">
    <location>
        <begin position="529"/>
        <end position="543"/>
    </location>
</feature>
<keyword evidence="3" id="KW-1185">Reference proteome</keyword>
<protein>
    <submittedName>
        <fullName evidence="2">Uncharacterized protein</fullName>
    </submittedName>
</protein>
<reference evidence="2" key="1">
    <citation type="journal article" date="2023" name="IScience">
        <title>Live-bearing cockroach genome reveals convergent evolutionary mechanisms linked to viviparity in insects and beyond.</title>
        <authorList>
            <person name="Fouks B."/>
            <person name="Harrison M.C."/>
            <person name="Mikhailova A.A."/>
            <person name="Marchal E."/>
            <person name="English S."/>
            <person name="Carruthers M."/>
            <person name="Jennings E.C."/>
            <person name="Chiamaka E.L."/>
            <person name="Frigard R.A."/>
            <person name="Pippel M."/>
            <person name="Attardo G.M."/>
            <person name="Benoit J.B."/>
            <person name="Bornberg-Bauer E."/>
            <person name="Tobe S.S."/>
        </authorList>
    </citation>
    <scope>NUCLEOTIDE SEQUENCE</scope>
    <source>
        <strain evidence="2">Stay&amp;Tobe</strain>
    </source>
</reference>
<gene>
    <name evidence="2" type="ORF">L9F63_010631</name>
</gene>
<feature type="compositionally biased region" description="Low complexity" evidence="1">
    <location>
        <begin position="235"/>
        <end position="246"/>
    </location>
</feature>
<sequence>MCEYFWEPLAEVHLSLAGRSSEENIYCLCSRVLIRDGDDLSKGMCEKADGSEDDSTQYDEYDSTSVQPFCMNNVVNGHQVIRAVSKHDTEEAVSCYCSASHTDNNYSTDEHEHDSGVGVVRSGLQLSDSGADLSECGGDVQYGSSNRHEDWEHYWSANGERIIWQSWIAKYGEYINPGYLEQQDDTMPIVHDSYDSSQNETNQNDSSKSVVKTDVKNKGEDLLTSTLTKSDMMISTNDDSNTSLSDRWSPLSPSSTDDSSGDGGVVGGSVANTALTSDSMTNVTKITVSSLDLSYGDMEDSIQSSSLSSSSASSGSASGTADDADRYWQDLWKRHFNEQYFTHYNAFLTWEKRKLLRSRPNLDNISTSYNKNNTELNIVEDYYSSIDILSHEDFSSMEKLYRERNISVDDDTSGIGRMELSPGTDHSLEELDHEKHNLSSVSTPKKNSSKKGKSRLLMSSVGHLLKSLSMLDSQSEPVDSPVDAGKNKASETPEEVCNTGSSTNENTTNHGISLRTYKEINDGGDEPPEERPVTLKRSHESDS</sequence>
<feature type="region of interest" description="Disordered" evidence="1">
    <location>
        <begin position="471"/>
        <end position="543"/>
    </location>
</feature>